<dbReference type="Proteomes" id="UP000689195">
    <property type="component" value="Unassembled WGS sequence"/>
</dbReference>
<evidence type="ECO:0000313" key="2">
    <source>
        <dbReference type="EMBL" id="CAD8172614.1"/>
    </source>
</evidence>
<feature type="coiled-coil region" evidence="1">
    <location>
        <begin position="99"/>
        <end position="193"/>
    </location>
</feature>
<keyword evidence="3" id="KW-1185">Reference proteome</keyword>
<comment type="caution">
    <text evidence="2">The sequence shown here is derived from an EMBL/GenBank/DDBJ whole genome shotgun (WGS) entry which is preliminary data.</text>
</comment>
<feature type="coiled-coil region" evidence="1">
    <location>
        <begin position="8"/>
        <end position="56"/>
    </location>
</feature>
<dbReference type="AlphaFoldDB" id="A0A8S1V6V8"/>
<protein>
    <submittedName>
        <fullName evidence="2">Uncharacterized protein</fullName>
    </submittedName>
</protein>
<evidence type="ECO:0000313" key="3">
    <source>
        <dbReference type="Proteomes" id="UP000689195"/>
    </source>
</evidence>
<proteinExistence type="predicted"/>
<accession>A0A8S1V6V8</accession>
<dbReference type="OrthoDB" id="304408at2759"/>
<keyword evidence="1" id="KW-0175">Coiled coil</keyword>
<dbReference type="EMBL" id="CAJJDO010000057">
    <property type="protein sequence ID" value="CAD8172614.1"/>
    <property type="molecule type" value="Genomic_DNA"/>
</dbReference>
<reference evidence="2" key="1">
    <citation type="submission" date="2021-01" db="EMBL/GenBank/DDBJ databases">
        <authorList>
            <consortium name="Genoscope - CEA"/>
            <person name="William W."/>
        </authorList>
    </citation>
    <scope>NUCLEOTIDE SEQUENCE</scope>
</reference>
<sequence length="376" mass="45000">MDQTIKNVNKFTTTDKELENNLKDLLERILVYIEKYIDTKEELNQIENELKNYESLSYLVGIIKVIFTKLMLKIEQKLLKLDKSNDFNNSQFYQNDEEYDKLEQTIIKYEQEIRNHISIEQQLKLFAESIQNKLDESEQIRQEVLETTKTNLSKLKRENQELNEKEKLLQQEVNNLKQTISILEKENKKKSIETNQRDYLQSLINKQANQQSELQKNRLNQNFYLDSRQLNSHSEHKSNPQQFLKEQQELIIPTQSSQKLNYYNIINNINTKQRQEINKSIQQQDFNNIYSQIMRNKHNSLSSINDLIQNVKQQDKKRNDQLQSISKNSSQNNSMIQKNRIYQQIEPLQFQQRSKSSKRADDIIKYQTLESVIKLK</sequence>
<name>A0A8S1V6V8_9CILI</name>
<evidence type="ECO:0000256" key="1">
    <source>
        <dbReference type="SAM" id="Coils"/>
    </source>
</evidence>
<organism evidence="2 3">
    <name type="scientific">Paramecium pentaurelia</name>
    <dbReference type="NCBI Taxonomy" id="43138"/>
    <lineage>
        <taxon>Eukaryota</taxon>
        <taxon>Sar</taxon>
        <taxon>Alveolata</taxon>
        <taxon>Ciliophora</taxon>
        <taxon>Intramacronucleata</taxon>
        <taxon>Oligohymenophorea</taxon>
        <taxon>Peniculida</taxon>
        <taxon>Parameciidae</taxon>
        <taxon>Paramecium</taxon>
    </lineage>
</organism>
<gene>
    <name evidence="2" type="ORF">PPENT_87.1.T0570183</name>
</gene>